<dbReference type="PANTHER" id="PTHR48081">
    <property type="entry name" value="AB HYDROLASE SUPERFAMILY PROTEIN C4A8.06C"/>
    <property type="match status" value="1"/>
</dbReference>
<protein>
    <submittedName>
        <fullName evidence="4">Alpha/beta hydrolase</fullName>
    </submittedName>
</protein>
<feature type="region of interest" description="Disordered" evidence="2">
    <location>
        <begin position="1"/>
        <end position="26"/>
    </location>
</feature>
<evidence type="ECO:0000256" key="1">
    <source>
        <dbReference type="ARBA" id="ARBA00022801"/>
    </source>
</evidence>
<feature type="compositionally biased region" description="Basic and acidic residues" evidence="2">
    <location>
        <begin position="16"/>
        <end position="26"/>
    </location>
</feature>
<dbReference type="GO" id="GO:0016787">
    <property type="term" value="F:hydrolase activity"/>
    <property type="evidence" value="ECO:0007669"/>
    <property type="project" value="UniProtKB-KW"/>
</dbReference>
<dbReference type="PANTHER" id="PTHR48081:SF33">
    <property type="entry name" value="KYNURENINE FORMAMIDASE"/>
    <property type="match status" value="1"/>
</dbReference>
<dbReference type="Proteomes" id="UP000617041">
    <property type="component" value="Unassembled WGS sequence"/>
</dbReference>
<keyword evidence="5" id="KW-1185">Reference proteome</keyword>
<organism evidence="4 5">
    <name type="scientific">Ramlibacter algicola</name>
    <dbReference type="NCBI Taxonomy" id="2795217"/>
    <lineage>
        <taxon>Bacteria</taxon>
        <taxon>Pseudomonadati</taxon>
        <taxon>Pseudomonadota</taxon>
        <taxon>Betaproteobacteria</taxon>
        <taxon>Burkholderiales</taxon>
        <taxon>Comamonadaceae</taxon>
        <taxon>Ramlibacter</taxon>
    </lineage>
</organism>
<dbReference type="InterPro" id="IPR029058">
    <property type="entry name" value="AB_hydrolase_fold"/>
</dbReference>
<keyword evidence="1 4" id="KW-0378">Hydrolase</keyword>
<gene>
    <name evidence="4" type="ORF">I8E28_08520</name>
</gene>
<dbReference type="Gene3D" id="3.40.50.1820">
    <property type="entry name" value="alpha/beta hydrolase"/>
    <property type="match status" value="1"/>
</dbReference>
<dbReference type="Pfam" id="PF07859">
    <property type="entry name" value="Abhydrolase_3"/>
    <property type="match status" value="1"/>
</dbReference>
<dbReference type="InterPro" id="IPR013094">
    <property type="entry name" value="AB_hydrolase_3"/>
</dbReference>
<dbReference type="EMBL" id="JAEDAO010000001">
    <property type="protein sequence ID" value="MBK0392633.1"/>
    <property type="molecule type" value="Genomic_DNA"/>
</dbReference>
<dbReference type="SUPFAM" id="SSF53474">
    <property type="entry name" value="alpha/beta-Hydrolases"/>
    <property type="match status" value="1"/>
</dbReference>
<dbReference type="AlphaFoldDB" id="A0A934URF2"/>
<evidence type="ECO:0000313" key="4">
    <source>
        <dbReference type="EMBL" id="MBK0392633.1"/>
    </source>
</evidence>
<sequence length="308" mass="33910">MGCRGWRNNAGQRQRTGKETDVASKEPLQDGEWLDRMYNNRALVPAHEQHFARWRTASARAREHWECVLDIPYGDTPGQKLDVFPAPRSRAQTLVFIHGGYWRSLDKSDHSFVAPVFQDAGACVIVPNYDLCPAVTIPEITLQMVRALAWSWKNAPTYGGDPRNITVIGHSAGGHLASMMLCCDWQRADPDLPGDVVVKGMSISGLHDLEPVANTPFLRDSLRLTPQDALRASPAFLPAPSAATLYAIAGADESPEFLRQNTLIRDAWGPTVVEACEELPGLNHFSVLEALATPGHALHAMAFELLSR</sequence>
<name>A0A934URF2_9BURK</name>
<evidence type="ECO:0000259" key="3">
    <source>
        <dbReference type="Pfam" id="PF07859"/>
    </source>
</evidence>
<reference evidence="4" key="1">
    <citation type="submission" date="2020-12" db="EMBL/GenBank/DDBJ databases">
        <title>Ramlibacter sp. nov., isolated from a freshwater alga, Cryptomonas.</title>
        <authorList>
            <person name="Kim H.M."/>
            <person name="Jeon C.O."/>
        </authorList>
    </citation>
    <scope>NUCLEOTIDE SEQUENCE</scope>
    <source>
        <strain evidence="4">CrO1</strain>
    </source>
</reference>
<dbReference type="InterPro" id="IPR050300">
    <property type="entry name" value="GDXG_lipolytic_enzyme"/>
</dbReference>
<evidence type="ECO:0000256" key="2">
    <source>
        <dbReference type="SAM" id="MobiDB-lite"/>
    </source>
</evidence>
<feature type="domain" description="Alpha/beta hydrolase fold-3" evidence="3">
    <location>
        <begin position="94"/>
        <end position="209"/>
    </location>
</feature>
<evidence type="ECO:0000313" key="5">
    <source>
        <dbReference type="Proteomes" id="UP000617041"/>
    </source>
</evidence>
<accession>A0A934URF2</accession>
<comment type="caution">
    <text evidence="4">The sequence shown here is derived from an EMBL/GenBank/DDBJ whole genome shotgun (WGS) entry which is preliminary data.</text>
</comment>
<proteinExistence type="predicted"/>